<accession>A0A6A4N9S3</accession>
<protein>
    <submittedName>
        <fullName evidence="2">Uncharacterized protein</fullName>
    </submittedName>
</protein>
<dbReference type="Proteomes" id="UP000447434">
    <property type="component" value="Chromosome 22"/>
</dbReference>
<keyword evidence="3" id="KW-1185">Reference proteome</keyword>
<keyword evidence="1" id="KW-0812">Transmembrane</keyword>
<evidence type="ECO:0000256" key="1">
    <source>
        <dbReference type="SAM" id="Phobius"/>
    </source>
</evidence>
<keyword evidence="1" id="KW-0472">Membrane</keyword>
<organism evidence="2 3">
    <name type="scientific">Lupinus albus</name>
    <name type="common">White lupine</name>
    <name type="synonym">Lupinus termis</name>
    <dbReference type="NCBI Taxonomy" id="3870"/>
    <lineage>
        <taxon>Eukaryota</taxon>
        <taxon>Viridiplantae</taxon>
        <taxon>Streptophyta</taxon>
        <taxon>Embryophyta</taxon>
        <taxon>Tracheophyta</taxon>
        <taxon>Spermatophyta</taxon>
        <taxon>Magnoliopsida</taxon>
        <taxon>eudicotyledons</taxon>
        <taxon>Gunneridae</taxon>
        <taxon>Pentapetalae</taxon>
        <taxon>rosids</taxon>
        <taxon>fabids</taxon>
        <taxon>Fabales</taxon>
        <taxon>Fabaceae</taxon>
        <taxon>Papilionoideae</taxon>
        <taxon>50 kb inversion clade</taxon>
        <taxon>genistoids sensu lato</taxon>
        <taxon>core genistoids</taxon>
        <taxon>Genisteae</taxon>
        <taxon>Lupinus</taxon>
    </lineage>
</organism>
<gene>
    <name evidence="2" type="ORF">Lalb_Chr22g0359041</name>
</gene>
<sequence length="73" mass="8387">MNKKKMRKSFHEVGSSSSTHIILTISVLLFTCNSASNPFLKEYVFSLFITLRSLHLSLCHFLFLVILTFSFTL</sequence>
<name>A0A6A4N9S3_LUPAL</name>
<feature type="transmembrane region" description="Helical" evidence="1">
    <location>
        <begin position="44"/>
        <end position="69"/>
    </location>
</feature>
<dbReference type="EMBL" id="WOCE01000022">
    <property type="protein sequence ID" value="KAE9588773.1"/>
    <property type="molecule type" value="Genomic_DNA"/>
</dbReference>
<evidence type="ECO:0000313" key="2">
    <source>
        <dbReference type="EMBL" id="KAE9588773.1"/>
    </source>
</evidence>
<proteinExistence type="predicted"/>
<reference evidence="3" key="1">
    <citation type="journal article" date="2020" name="Nat. Commun.">
        <title>Genome sequence of the cluster root forming white lupin.</title>
        <authorList>
            <person name="Hufnagel B."/>
            <person name="Marques A."/>
            <person name="Soriano A."/>
            <person name="Marques L."/>
            <person name="Divol F."/>
            <person name="Doumas P."/>
            <person name="Sallet E."/>
            <person name="Mancinotti D."/>
            <person name="Carrere S."/>
            <person name="Marande W."/>
            <person name="Arribat S."/>
            <person name="Keller J."/>
            <person name="Huneau C."/>
            <person name="Blein T."/>
            <person name="Aime D."/>
            <person name="Laguerre M."/>
            <person name="Taylor J."/>
            <person name="Schubert V."/>
            <person name="Nelson M."/>
            <person name="Geu-Flores F."/>
            <person name="Crespi M."/>
            <person name="Gallardo-Guerrero K."/>
            <person name="Delaux P.-M."/>
            <person name="Salse J."/>
            <person name="Berges H."/>
            <person name="Guyot R."/>
            <person name="Gouzy J."/>
            <person name="Peret B."/>
        </authorList>
    </citation>
    <scope>NUCLEOTIDE SEQUENCE [LARGE SCALE GENOMIC DNA]</scope>
    <source>
        <strain evidence="3">cv. Amiga</strain>
    </source>
</reference>
<evidence type="ECO:0000313" key="3">
    <source>
        <dbReference type="Proteomes" id="UP000447434"/>
    </source>
</evidence>
<comment type="caution">
    <text evidence="2">The sequence shown here is derived from an EMBL/GenBank/DDBJ whole genome shotgun (WGS) entry which is preliminary data.</text>
</comment>
<dbReference type="AlphaFoldDB" id="A0A6A4N9S3"/>
<keyword evidence="1" id="KW-1133">Transmembrane helix</keyword>